<reference evidence="2 3" key="1">
    <citation type="journal article" date="2024" name="Commun. Biol.">
        <title>Comparative genomic analysis of thermophilic fungi reveals convergent evolutionary adaptations and gene losses.</title>
        <authorList>
            <person name="Steindorff A.S."/>
            <person name="Aguilar-Pontes M.V."/>
            <person name="Robinson A.J."/>
            <person name="Andreopoulos B."/>
            <person name="LaButti K."/>
            <person name="Kuo A."/>
            <person name="Mondo S."/>
            <person name="Riley R."/>
            <person name="Otillar R."/>
            <person name="Haridas S."/>
            <person name="Lipzen A."/>
            <person name="Grimwood J."/>
            <person name="Schmutz J."/>
            <person name="Clum A."/>
            <person name="Reid I.D."/>
            <person name="Moisan M.C."/>
            <person name="Butler G."/>
            <person name="Nguyen T.T.M."/>
            <person name="Dewar K."/>
            <person name="Conant G."/>
            <person name="Drula E."/>
            <person name="Henrissat B."/>
            <person name="Hansel C."/>
            <person name="Singer S."/>
            <person name="Hutchinson M.I."/>
            <person name="de Vries R.P."/>
            <person name="Natvig D.O."/>
            <person name="Powell A.J."/>
            <person name="Tsang A."/>
            <person name="Grigoriev I.V."/>
        </authorList>
    </citation>
    <scope>NUCLEOTIDE SEQUENCE [LARGE SCALE GENOMIC DNA]</scope>
    <source>
        <strain evidence="2 3">CBS 494.80</strain>
    </source>
</reference>
<gene>
    <name evidence="2" type="ORF">VTL71DRAFT_4393</name>
</gene>
<proteinExistence type="predicted"/>
<keyword evidence="3" id="KW-1185">Reference proteome</keyword>
<feature type="region of interest" description="Disordered" evidence="1">
    <location>
        <begin position="10"/>
        <end position="32"/>
    </location>
</feature>
<accession>A0ABR4C1X5</accession>
<evidence type="ECO:0000313" key="3">
    <source>
        <dbReference type="Proteomes" id="UP001595075"/>
    </source>
</evidence>
<protein>
    <submittedName>
        <fullName evidence="2">Uncharacterized protein</fullName>
    </submittedName>
</protein>
<dbReference type="Proteomes" id="UP001595075">
    <property type="component" value="Unassembled WGS sequence"/>
</dbReference>
<evidence type="ECO:0000256" key="1">
    <source>
        <dbReference type="SAM" id="MobiDB-lite"/>
    </source>
</evidence>
<organism evidence="2 3">
    <name type="scientific">Oculimacula yallundae</name>
    <dbReference type="NCBI Taxonomy" id="86028"/>
    <lineage>
        <taxon>Eukaryota</taxon>
        <taxon>Fungi</taxon>
        <taxon>Dikarya</taxon>
        <taxon>Ascomycota</taxon>
        <taxon>Pezizomycotina</taxon>
        <taxon>Leotiomycetes</taxon>
        <taxon>Helotiales</taxon>
        <taxon>Ploettnerulaceae</taxon>
        <taxon>Oculimacula</taxon>
    </lineage>
</organism>
<feature type="compositionally biased region" description="Basic and acidic residues" evidence="1">
    <location>
        <begin position="178"/>
        <end position="199"/>
    </location>
</feature>
<feature type="region of interest" description="Disordered" evidence="1">
    <location>
        <begin position="176"/>
        <end position="206"/>
    </location>
</feature>
<dbReference type="EMBL" id="JAZHXI010000014">
    <property type="protein sequence ID" value="KAL2063899.1"/>
    <property type="molecule type" value="Genomic_DNA"/>
</dbReference>
<sequence length="345" mass="38542">MVLVRHEIAVRAKAPQNHSDSNASPAQKSLSGGVHEAAFQVAPQPVVDSTAGPGDRMIFHAGSYQTQLQLLEQQNKSRLLAMRKAQHDRQQVEELKQRGNINGLEESTSSSREGYHLQQMALERENGKKSMGNRPHLPTLGSGSRNQGHDAQATGGIFRTQGQISQLAQLKMLEEEDEKRNAYTRDGDANPKPTRRDESVWDGVNISDPEENQMQWKELETTKESCRNLRRNTLVKSAPKDIPTTKQDRWGMGLFQADQGTTSGYEAEVMALEKRRREEIATGSQTEVEFGQQRQRYLTEEAEMSRFSGQNLPGALGSSCSPPDISLALRAVPRPDVEFDDLYDN</sequence>
<comment type="caution">
    <text evidence="2">The sequence shown here is derived from an EMBL/GenBank/DDBJ whole genome shotgun (WGS) entry which is preliminary data.</text>
</comment>
<feature type="region of interest" description="Disordered" evidence="1">
    <location>
        <begin position="125"/>
        <end position="152"/>
    </location>
</feature>
<evidence type="ECO:0000313" key="2">
    <source>
        <dbReference type="EMBL" id="KAL2063899.1"/>
    </source>
</evidence>
<feature type="compositionally biased region" description="Polar residues" evidence="1">
    <location>
        <begin position="16"/>
        <end position="30"/>
    </location>
</feature>
<name>A0ABR4C1X5_9HELO</name>